<keyword evidence="4" id="KW-0678">Repressor</keyword>
<dbReference type="GO" id="GO:0000118">
    <property type="term" value="C:histone deacetylase complex"/>
    <property type="evidence" value="ECO:0007669"/>
    <property type="project" value="TreeGrafter"/>
</dbReference>
<dbReference type="Pfam" id="PF00850">
    <property type="entry name" value="Hist_deacetyl"/>
    <property type="match status" value="1"/>
</dbReference>
<dbReference type="InterPro" id="IPR000286">
    <property type="entry name" value="HDACs"/>
</dbReference>
<feature type="compositionally biased region" description="Polar residues" evidence="10">
    <location>
        <begin position="80"/>
        <end position="98"/>
    </location>
</feature>
<keyword evidence="9" id="KW-0539">Nucleus</keyword>
<dbReference type="PANTHER" id="PTHR10625">
    <property type="entry name" value="HISTONE DEACETYLASE HDAC1-RELATED"/>
    <property type="match status" value="1"/>
</dbReference>
<dbReference type="EMBL" id="HBNS01009539">
    <property type="protein sequence ID" value="CAE4593421.1"/>
    <property type="molecule type" value="Transcribed_RNA"/>
</dbReference>
<dbReference type="PRINTS" id="PR01270">
    <property type="entry name" value="HDASUPER"/>
</dbReference>
<evidence type="ECO:0000256" key="7">
    <source>
        <dbReference type="ARBA" id="ARBA00023015"/>
    </source>
</evidence>
<evidence type="ECO:0000256" key="6">
    <source>
        <dbReference type="ARBA" id="ARBA00022853"/>
    </source>
</evidence>
<evidence type="ECO:0000313" key="12">
    <source>
        <dbReference type="EMBL" id="CAE4593421.1"/>
    </source>
</evidence>
<evidence type="ECO:0000256" key="8">
    <source>
        <dbReference type="ARBA" id="ARBA00023163"/>
    </source>
</evidence>
<dbReference type="InterPro" id="IPR037138">
    <property type="entry name" value="His_deacetylse_dom_sf"/>
</dbReference>
<name>A0A7S4UW91_9STRA</name>
<reference evidence="12" key="1">
    <citation type="submission" date="2021-01" db="EMBL/GenBank/DDBJ databases">
        <authorList>
            <person name="Corre E."/>
            <person name="Pelletier E."/>
            <person name="Niang G."/>
            <person name="Scheremetjew M."/>
            <person name="Finn R."/>
            <person name="Kale V."/>
            <person name="Holt S."/>
            <person name="Cochrane G."/>
            <person name="Meng A."/>
            <person name="Brown T."/>
            <person name="Cohen L."/>
        </authorList>
    </citation>
    <scope>NUCLEOTIDE SEQUENCE</scope>
    <source>
        <strain evidence="12">GSO104</strain>
    </source>
</reference>
<evidence type="ECO:0000256" key="1">
    <source>
        <dbReference type="ARBA" id="ARBA00004123"/>
    </source>
</evidence>
<keyword evidence="6" id="KW-0156">Chromatin regulator</keyword>
<sequence>MKRRISSNDFLNSRQLKRANSSLFSISTIVEDNQDSHPHPLHERILNHGNDEDALTPPPSDDANREKIFKGNKQHDTVKRSTANNSPSLDDTEVSSSDGFYIDEDDDESNDRFLSPPSTNAVATPSSSNPTQNIITTTAKTASVETEAKVDSDFRTGIVFESGEAHYDRYNKLHKERPLRVTSVRDHLLNGNVGKRCVVLNYCGEKRQCPERDWLEDDDYLRVHLPGYMKRLDRLSNCNCSDRLDREAEQYKSIYFTPDSLAEAKKAATSLCRLVTDVVTNKLDNGFAIIRPPGHHAEPGMAGGYCVINNIAVAAAYAREKMNVKKILIVDWDVHHGNGTQSIFINDADVLYFSVHRYHGGNFFPFLRSSGPNTVGTGEGEGYTMNVGWNSKGMGDNEYLQVWDKILMPIAKEYQPELILVSAGFDAAQDDMGECHVTPDGFAKLTRQLMTLADGKVVCALEGGYVRRVLCNCVENVVKTLLDRNSGKRTAVMEEELSNQDGSLLTRMAGATVTTTTTNMERVINSSAAKSIRDTISAHQKYWKCLQRDDAIG</sequence>
<feature type="compositionally biased region" description="Basic and acidic residues" evidence="10">
    <location>
        <begin position="34"/>
        <end position="51"/>
    </location>
</feature>
<feature type="region of interest" description="Disordered" evidence="10">
    <location>
        <begin position="32"/>
        <end position="133"/>
    </location>
</feature>
<dbReference type="SUPFAM" id="SSF52768">
    <property type="entry name" value="Arginase/deacetylase"/>
    <property type="match status" value="1"/>
</dbReference>
<dbReference type="GO" id="GO:0141221">
    <property type="term" value="F:histone deacetylase activity, hydrolytic mechanism"/>
    <property type="evidence" value="ECO:0007669"/>
    <property type="project" value="UniProtKB-EC"/>
</dbReference>
<protein>
    <recommendedName>
        <fullName evidence="3">histone deacetylase</fullName>
        <ecNumber evidence="3">3.5.1.98</ecNumber>
    </recommendedName>
</protein>
<comment type="subcellular location">
    <subcellularLocation>
        <location evidence="1">Nucleus</location>
    </subcellularLocation>
</comment>
<dbReference type="EC" id="3.5.1.98" evidence="3"/>
<comment type="similarity">
    <text evidence="2">Belongs to the histone deacetylase family. HD type 2 subfamily.</text>
</comment>
<evidence type="ECO:0000259" key="11">
    <source>
        <dbReference type="Pfam" id="PF00850"/>
    </source>
</evidence>
<dbReference type="AlphaFoldDB" id="A0A7S4UW91"/>
<dbReference type="InterPro" id="IPR023801">
    <property type="entry name" value="His_deacetylse_dom"/>
</dbReference>
<dbReference type="InterPro" id="IPR023696">
    <property type="entry name" value="Ureohydrolase_dom_sf"/>
</dbReference>
<organism evidence="12">
    <name type="scientific">Ditylum brightwellii</name>
    <dbReference type="NCBI Taxonomy" id="49249"/>
    <lineage>
        <taxon>Eukaryota</taxon>
        <taxon>Sar</taxon>
        <taxon>Stramenopiles</taxon>
        <taxon>Ochrophyta</taxon>
        <taxon>Bacillariophyta</taxon>
        <taxon>Mediophyceae</taxon>
        <taxon>Lithodesmiophycidae</taxon>
        <taxon>Lithodesmiales</taxon>
        <taxon>Lithodesmiaceae</taxon>
        <taxon>Ditylum</taxon>
    </lineage>
</organism>
<gene>
    <name evidence="12" type="ORF">DBRI00130_LOCUS7679</name>
</gene>
<keyword evidence="5" id="KW-0378">Hydrolase</keyword>
<evidence type="ECO:0000256" key="10">
    <source>
        <dbReference type="SAM" id="MobiDB-lite"/>
    </source>
</evidence>
<feature type="compositionally biased region" description="Polar residues" evidence="10">
    <location>
        <begin position="116"/>
        <end position="133"/>
    </location>
</feature>
<evidence type="ECO:0000256" key="9">
    <source>
        <dbReference type="ARBA" id="ARBA00023242"/>
    </source>
</evidence>
<evidence type="ECO:0000256" key="3">
    <source>
        <dbReference type="ARBA" id="ARBA00012111"/>
    </source>
</evidence>
<evidence type="ECO:0000256" key="2">
    <source>
        <dbReference type="ARBA" id="ARBA00007738"/>
    </source>
</evidence>
<feature type="domain" description="Histone deacetylase" evidence="11">
    <location>
        <begin position="174"/>
        <end position="481"/>
    </location>
</feature>
<accession>A0A7S4UW91</accession>
<keyword evidence="7" id="KW-0805">Transcription regulation</keyword>
<keyword evidence="8" id="KW-0804">Transcription</keyword>
<dbReference type="CDD" id="cd09992">
    <property type="entry name" value="HDAC_classII"/>
    <property type="match status" value="1"/>
</dbReference>
<dbReference type="PANTHER" id="PTHR10625:SF5">
    <property type="entry name" value="HISTONE DEACETYLASE"/>
    <property type="match status" value="1"/>
</dbReference>
<evidence type="ECO:0000256" key="5">
    <source>
        <dbReference type="ARBA" id="ARBA00022801"/>
    </source>
</evidence>
<feature type="compositionally biased region" description="Basic and acidic residues" evidence="10">
    <location>
        <begin position="62"/>
        <end position="79"/>
    </location>
</feature>
<dbReference type="GO" id="GO:0040029">
    <property type="term" value="P:epigenetic regulation of gene expression"/>
    <property type="evidence" value="ECO:0007669"/>
    <property type="project" value="TreeGrafter"/>
</dbReference>
<dbReference type="Gene3D" id="3.40.800.20">
    <property type="entry name" value="Histone deacetylase domain"/>
    <property type="match status" value="1"/>
</dbReference>
<evidence type="ECO:0000256" key="4">
    <source>
        <dbReference type="ARBA" id="ARBA00022491"/>
    </source>
</evidence>
<proteinExistence type="inferred from homology"/>